<reference evidence="1 2" key="1">
    <citation type="submission" date="2019-06" db="EMBL/GenBank/DDBJ databases">
        <title>Genome Sequence of the Brown Rot Fungal Pathogen Monilinia fructicola.</title>
        <authorList>
            <person name="De Miccolis Angelini R.M."/>
            <person name="Landi L."/>
            <person name="Abate D."/>
            <person name="Pollastro S."/>
            <person name="Romanazzi G."/>
            <person name="Faretra F."/>
        </authorList>
    </citation>
    <scope>NUCLEOTIDE SEQUENCE [LARGE SCALE GENOMIC DNA]</scope>
    <source>
        <strain evidence="1 2">Mfrc123</strain>
    </source>
</reference>
<protein>
    <submittedName>
        <fullName evidence="1">Uncharacterized protein</fullName>
    </submittedName>
</protein>
<sequence>MESDTNTPLLSISGGFLYSQCNIGRREACRLAFSWVFICRTGFGLLGVDWEMHKSAPLMYMWKQIQGYIRREEHSTEPQQ</sequence>
<evidence type="ECO:0000313" key="2">
    <source>
        <dbReference type="Proteomes" id="UP000322873"/>
    </source>
</evidence>
<evidence type="ECO:0000313" key="1">
    <source>
        <dbReference type="EMBL" id="KAA8570901.1"/>
    </source>
</evidence>
<name>A0A5M9JNR0_MONFR</name>
<dbReference type="EMBL" id="VICG01000006">
    <property type="protein sequence ID" value="KAA8570901.1"/>
    <property type="molecule type" value="Genomic_DNA"/>
</dbReference>
<dbReference type="Proteomes" id="UP000322873">
    <property type="component" value="Unassembled WGS sequence"/>
</dbReference>
<keyword evidence="2" id="KW-1185">Reference proteome</keyword>
<accession>A0A5M9JNR0</accession>
<dbReference type="AlphaFoldDB" id="A0A5M9JNR0"/>
<comment type="caution">
    <text evidence="1">The sequence shown here is derived from an EMBL/GenBank/DDBJ whole genome shotgun (WGS) entry which is preliminary data.</text>
</comment>
<gene>
    <name evidence="1" type="ORF">EYC84_000286</name>
</gene>
<proteinExistence type="predicted"/>
<organism evidence="1 2">
    <name type="scientific">Monilinia fructicola</name>
    <name type="common">Brown rot fungus</name>
    <name type="synonym">Ciboria fructicola</name>
    <dbReference type="NCBI Taxonomy" id="38448"/>
    <lineage>
        <taxon>Eukaryota</taxon>
        <taxon>Fungi</taxon>
        <taxon>Dikarya</taxon>
        <taxon>Ascomycota</taxon>
        <taxon>Pezizomycotina</taxon>
        <taxon>Leotiomycetes</taxon>
        <taxon>Helotiales</taxon>
        <taxon>Sclerotiniaceae</taxon>
        <taxon>Monilinia</taxon>
    </lineage>
</organism>